<dbReference type="VEuPathDB" id="FungiDB:CIMG_04437"/>
<feature type="compositionally biased region" description="Low complexity" evidence="1">
    <location>
        <begin position="201"/>
        <end position="210"/>
    </location>
</feature>
<dbReference type="GO" id="GO:0005829">
    <property type="term" value="C:cytosol"/>
    <property type="evidence" value="ECO:0007669"/>
    <property type="project" value="TreeGrafter"/>
</dbReference>
<evidence type="ECO:0000256" key="1">
    <source>
        <dbReference type="SAM" id="MobiDB-lite"/>
    </source>
</evidence>
<reference evidence="3" key="1">
    <citation type="journal article" date="2009" name="Genome Res.">
        <title>Comparative genomic analyses of the human fungal pathogens Coccidioides and their relatives.</title>
        <authorList>
            <person name="Sharpton T.J."/>
            <person name="Stajich J.E."/>
            <person name="Rounsley S.D."/>
            <person name="Gardner M.J."/>
            <person name="Wortman J.R."/>
            <person name="Jordar V.S."/>
            <person name="Maiti R."/>
            <person name="Kodira C.D."/>
            <person name="Neafsey D.E."/>
            <person name="Zeng Q."/>
            <person name="Hung C.-Y."/>
            <person name="McMahan C."/>
            <person name="Muszewska A."/>
            <person name="Grynberg M."/>
            <person name="Mandel M.A."/>
            <person name="Kellner E.M."/>
            <person name="Barker B.M."/>
            <person name="Galgiani J.N."/>
            <person name="Orbach M.J."/>
            <person name="Kirkland T.N."/>
            <person name="Cole G.T."/>
            <person name="Henn M.R."/>
            <person name="Birren B.W."/>
            <person name="Taylor J.W."/>
        </authorList>
    </citation>
    <scope>NUCLEOTIDE SEQUENCE [LARGE SCALE GENOMIC DNA]</scope>
    <source>
        <strain evidence="3">RS</strain>
    </source>
</reference>
<dbReference type="STRING" id="246410.A0A0D8JUK4"/>
<dbReference type="Pfam" id="PF10294">
    <property type="entry name" value="Methyltransf_16"/>
    <property type="match status" value="1"/>
</dbReference>
<organism evidence="2 3">
    <name type="scientific">Coccidioides immitis (strain RS)</name>
    <name type="common">Valley fever fungus</name>
    <dbReference type="NCBI Taxonomy" id="246410"/>
    <lineage>
        <taxon>Eukaryota</taxon>
        <taxon>Fungi</taxon>
        <taxon>Dikarya</taxon>
        <taxon>Ascomycota</taxon>
        <taxon>Pezizomycotina</taxon>
        <taxon>Eurotiomycetes</taxon>
        <taxon>Eurotiomycetidae</taxon>
        <taxon>Onygenales</taxon>
        <taxon>Onygenaceae</taxon>
        <taxon>Coccidioides</taxon>
    </lineage>
</organism>
<dbReference type="PANTHER" id="PTHR14614:SF109">
    <property type="entry name" value="RIBOSOMAL LYSINE N-METHYLTRANSFERASE 5"/>
    <property type="match status" value="1"/>
</dbReference>
<dbReference type="GO" id="GO:0032991">
    <property type="term" value="C:protein-containing complex"/>
    <property type="evidence" value="ECO:0007669"/>
    <property type="project" value="TreeGrafter"/>
</dbReference>
<feature type="compositionally biased region" description="Basic and acidic residues" evidence="1">
    <location>
        <begin position="147"/>
        <end position="164"/>
    </location>
</feature>
<protein>
    <recommendedName>
        <fullName evidence="4">Diaminohydroxyphosphoribosylamino-pyrimidine deaminase</fullName>
    </recommendedName>
</protein>
<dbReference type="GeneID" id="4565097"/>
<dbReference type="AlphaFoldDB" id="A0A0D8JUK4"/>
<dbReference type="OrthoDB" id="2529286at2759"/>
<dbReference type="SUPFAM" id="SSF53335">
    <property type="entry name" value="S-adenosyl-L-methionine-dependent methyltransferases"/>
    <property type="match status" value="1"/>
</dbReference>
<keyword evidence="3" id="KW-1185">Reference proteome</keyword>
<sequence>MQFTDLLFSLGNPVEDAEEEAFLLFSQDIPSQNLGFINSQSHTVEVSVLNRDLTIHQSPTVLSSSRAGGTTGAVLWKISPLFARWLCSSNNILWESSMLHQHSTVIELGCGVAGVLALTLGPSVGKYIATDQEYVRKLFQENLEENHHVTRRHTVQEDRSTDRNRQHRRGSQKPRHKSYPGSANRSPAESQSRSRTRHVTHSSTSSRSPTARGESGGKVEFVPLDWETDTLSSITGVVEDGFDLLLSCDCIYNDALISPFVQTCVDIARLRPSLAAHTSASADQGREDLAHGKPTICIIAQQLRSHEVLENWLRESLAEFAVWRVRDKVLEAAGLGSGSGEYNDGLRFVSNNGLHIDDLPIEVWEGLVEVSNDFINRRFIKYTSGEENSYIPQTASTFLQRT</sequence>
<dbReference type="Proteomes" id="UP000001261">
    <property type="component" value="Unassembled WGS sequence"/>
</dbReference>
<evidence type="ECO:0000313" key="3">
    <source>
        <dbReference type="Proteomes" id="UP000001261"/>
    </source>
</evidence>
<feature type="compositionally biased region" description="Basic residues" evidence="1">
    <location>
        <begin position="165"/>
        <end position="178"/>
    </location>
</feature>
<dbReference type="InterPro" id="IPR029063">
    <property type="entry name" value="SAM-dependent_MTases_sf"/>
</dbReference>
<evidence type="ECO:0000313" key="2">
    <source>
        <dbReference type="EMBL" id="KJF60977.1"/>
    </source>
</evidence>
<gene>
    <name evidence="2" type="ORF">CIMG_04437</name>
</gene>
<dbReference type="KEGG" id="cim:CIMG_04437"/>
<dbReference type="FunCoup" id="A0A0D8JUK4">
    <property type="interactions" value="9"/>
</dbReference>
<dbReference type="RefSeq" id="XP_004446051.1">
    <property type="nucleotide sequence ID" value="XM_004445994.1"/>
</dbReference>
<name>A0A0D8JUK4_COCIM</name>
<dbReference type="GO" id="GO:0008757">
    <property type="term" value="F:S-adenosylmethionine-dependent methyltransferase activity"/>
    <property type="evidence" value="ECO:0007669"/>
    <property type="project" value="UniProtKB-ARBA"/>
</dbReference>
<dbReference type="EMBL" id="GG704914">
    <property type="protein sequence ID" value="KJF60977.1"/>
    <property type="molecule type" value="Genomic_DNA"/>
</dbReference>
<dbReference type="PANTHER" id="PTHR14614">
    <property type="entry name" value="HEPATOCELLULAR CARCINOMA-ASSOCIATED ANTIGEN"/>
    <property type="match status" value="1"/>
</dbReference>
<dbReference type="InterPro" id="IPR019410">
    <property type="entry name" value="Methyltransf_16"/>
</dbReference>
<proteinExistence type="predicted"/>
<reference evidence="3" key="2">
    <citation type="journal article" date="2010" name="Genome Res.">
        <title>Population genomic sequencing of Coccidioides fungi reveals recent hybridization and transposon control.</title>
        <authorList>
            <person name="Neafsey D.E."/>
            <person name="Barker B.M."/>
            <person name="Sharpton T.J."/>
            <person name="Stajich J.E."/>
            <person name="Park D.J."/>
            <person name="Whiston E."/>
            <person name="Hung C.-Y."/>
            <person name="McMahan C."/>
            <person name="White J."/>
            <person name="Sykes S."/>
            <person name="Heiman D."/>
            <person name="Young S."/>
            <person name="Zeng Q."/>
            <person name="Abouelleil A."/>
            <person name="Aftuck L."/>
            <person name="Bessette D."/>
            <person name="Brown A."/>
            <person name="FitzGerald M."/>
            <person name="Lui A."/>
            <person name="Macdonald J.P."/>
            <person name="Priest M."/>
            <person name="Orbach M.J."/>
            <person name="Galgiani J.N."/>
            <person name="Kirkland T.N."/>
            <person name="Cole G.T."/>
            <person name="Birren B.W."/>
            <person name="Henn M.R."/>
            <person name="Taylor J.W."/>
            <person name="Rounsley S.D."/>
        </authorList>
    </citation>
    <scope>GENOME REANNOTATION</scope>
    <source>
        <strain evidence="3">RS</strain>
    </source>
</reference>
<accession>A0A0D8JUK4</accession>
<evidence type="ECO:0008006" key="4">
    <source>
        <dbReference type="Google" id="ProtNLM"/>
    </source>
</evidence>
<dbReference type="Gene3D" id="3.40.50.150">
    <property type="entry name" value="Vaccinia Virus protein VP39"/>
    <property type="match status" value="1"/>
</dbReference>
<feature type="region of interest" description="Disordered" evidence="1">
    <location>
        <begin position="147"/>
        <end position="219"/>
    </location>
</feature>
<dbReference type="InParanoid" id="A0A0D8JUK4"/>